<proteinExistence type="predicted"/>
<dbReference type="Proteomes" id="UP000605986">
    <property type="component" value="Unassembled WGS sequence"/>
</dbReference>
<organism evidence="1 2">
    <name type="scientific">Fusarium austroafricanum</name>
    <dbReference type="NCBI Taxonomy" id="2364996"/>
    <lineage>
        <taxon>Eukaryota</taxon>
        <taxon>Fungi</taxon>
        <taxon>Dikarya</taxon>
        <taxon>Ascomycota</taxon>
        <taxon>Pezizomycotina</taxon>
        <taxon>Sordariomycetes</taxon>
        <taxon>Hypocreomycetidae</taxon>
        <taxon>Hypocreales</taxon>
        <taxon>Nectriaceae</taxon>
        <taxon>Fusarium</taxon>
        <taxon>Fusarium concolor species complex</taxon>
    </lineage>
</organism>
<dbReference type="AlphaFoldDB" id="A0A8H4KL63"/>
<dbReference type="EMBL" id="JAADJG010000197">
    <property type="protein sequence ID" value="KAF4452135.1"/>
    <property type="molecule type" value="Genomic_DNA"/>
</dbReference>
<gene>
    <name evidence="1" type="ORF">F53441_4972</name>
</gene>
<keyword evidence="2" id="KW-1185">Reference proteome</keyword>
<name>A0A8H4KL63_9HYPO</name>
<accession>A0A8H4KL63</accession>
<evidence type="ECO:0000313" key="1">
    <source>
        <dbReference type="EMBL" id="KAF4452135.1"/>
    </source>
</evidence>
<comment type="caution">
    <text evidence="1">The sequence shown here is derived from an EMBL/GenBank/DDBJ whole genome shotgun (WGS) entry which is preliminary data.</text>
</comment>
<protein>
    <submittedName>
        <fullName evidence="1">Uncharacterized protein</fullName>
    </submittedName>
</protein>
<evidence type="ECO:0000313" key="2">
    <source>
        <dbReference type="Proteomes" id="UP000605986"/>
    </source>
</evidence>
<reference evidence="1" key="1">
    <citation type="submission" date="2020-01" db="EMBL/GenBank/DDBJ databases">
        <title>Identification and distribution of gene clusters putatively required for synthesis of sphingolipid metabolism inhibitors in phylogenetically diverse species of the filamentous fungus Fusarium.</title>
        <authorList>
            <person name="Kim H.-S."/>
            <person name="Busman M."/>
            <person name="Brown D.W."/>
            <person name="Divon H."/>
            <person name="Uhlig S."/>
            <person name="Proctor R.H."/>
        </authorList>
    </citation>
    <scope>NUCLEOTIDE SEQUENCE</scope>
    <source>
        <strain evidence="1">NRRL 53441</strain>
    </source>
</reference>
<sequence>MLIIAQLPASPFFHNLQSLILVLARENKKDARINGYEVADMIQLILILENGMSGAEIKYLAVIFVTWLDSILQDRCNGSVFEVLPVFQQSVFAVLFMQSVGVIVAIVEWCIELFAMPIKAKPFSVESFGEDLGNS</sequence>